<name>A0A916RF28_9HYPH</name>
<sequence>MTLAGRTAQSMIAALLALAVSLALLPLGVSALDHHPQLHGIGAERLHHSPAHLGSDMGDMADAQFPCEHCGIDCCMMTHCHPGLSIEPFGILFTVPGGKTTDTIGAHAFGGPPDVAVPPPRILLV</sequence>
<dbReference type="Proteomes" id="UP000596977">
    <property type="component" value="Unassembled WGS sequence"/>
</dbReference>
<evidence type="ECO:0008006" key="3">
    <source>
        <dbReference type="Google" id="ProtNLM"/>
    </source>
</evidence>
<keyword evidence="2" id="KW-1185">Reference proteome</keyword>
<comment type="caution">
    <text evidence="1">The sequence shown here is derived from an EMBL/GenBank/DDBJ whole genome shotgun (WGS) entry which is preliminary data.</text>
</comment>
<proteinExistence type="predicted"/>
<dbReference type="EMBL" id="BMKB01000004">
    <property type="protein sequence ID" value="GGA53791.1"/>
    <property type="molecule type" value="Genomic_DNA"/>
</dbReference>
<evidence type="ECO:0000313" key="1">
    <source>
        <dbReference type="EMBL" id="GGA53791.1"/>
    </source>
</evidence>
<dbReference type="AlphaFoldDB" id="A0A916RF28"/>
<organism evidence="1 2">
    <name type="scientific">Pelagibacterium lentulum</name>
    <dbReference type="NCBI Taxonomy" id="2029865"/>
    <lineage>
        <taxon>Bacteria</taxon>
        <taxon>Pseudomonadati</taxon>
        <taxon>Pseudomonadota</taxon>
        <taxon>Alphaproteobacteria</taxon>
        <taxon>Hyphomicrobiales</taxon>
        <taxon>Devosiaceae</taxon>
        <taxon>Pelagibacterium</taxon>
    </lineage>
</organism>
<reference evidence="1 2" key="1">
    <citation type="journal article" date="2014" name="Int. J. Syst. Evol. Microbiol.">
        <title>Complete genome sequence of Corynebacterium casei LMG S-19264T (=DSM 44701T), isolated from a smear-ripened cheese.</title>
        <authorList>
            <consortium name="US DOE Joint Genome Institute (JGI-PGF)"/>
            <person name="Walter F."/>
            <person name="Albersmeier A."/>
            <person name="Kalinowski J."/>
            <person name="Ruckert C."/>
        </authorList>
    </citation>
    <scope>NUCLEOTIDE SEQUENCE [LARGE SCALE GENOMIC DNA]</scope>
    <source>
        <strain evidence="1 2">CGMCC 1.15896</strain>
    </source>
</reference>
<accession>A0A916RF28</accession>
<gene>
    <name evidence="1" type="ORF">GCM10011499_24850</name>
</gene>
<protein>
    <recommendedName>
        <fullName evidence="3">DUF2946 domain-containing protein</fullName>
    </recommendedName>
</protein>
<evidence type="ECO:0000313" key="2">
    <source>
        <dbReference type="Proteomes" id="UP000596977"/>
    </source>
</evidence>